<dbReference type="GO" id="GO:0012505">
    <property type="term" value="C:endomembrane system"/>
    <property type="evidence" value="ECO:0007669"/>
    <property type="project" value="TreeGrafter"/>
</dbReference>
<dbReference type="InterPro" id="IPR011042">
    <property type="entry name" value="6-blade_b-propeller_TolB-like"/>
</dbReference>
<evidence type="ECO:0000259" key="2">
    <source>
        <dbReference type="Pfam" id="PF08450"/>
    </source>
</evidence>
<dbReference type="PANTHER" id="PTHR10426">
    <property type="entry name" value="STRICTOSIDINE SYNTHASE-RELATED"/>
    <property type="match status" value="1"/>
</dbReference>
<dbReference type="Pfam" id="PF08450">
    <property type="entry name" value="SGL"/>
    <property type="match status" value="1"/>
</dbReference>
<reference evidence="3" key="1">
    <citation type="submission" date="2024-06" db="EMBL/GenBank/DDBJ databases">
        <title>Streptomyces sp. strain HUAS MG91 genome sequences.</title>
        <authorList>
            <person name="Mo P."/>
        </authorList>
    </citation>
    <scope>NUCLEOTIDE SEQUENCE</scope>
    <source>
        <strain evidence="3">HUAS MG91</strain>
    </source>
</reference>
<dbReference type="SUPFAM" id="SSF63829">
    <property type="entry name" value="Calcium-dependent phosphotriesterase"/>
    <property type="match status" value="1"/>
</dbReference>
<dbReference type="InterPro" id="IPR013658">
    <property type="entry name" value="SGL"/>
</dbReference>
<dbReference type="EMBL" id="CP159534">
    <property type="protein sequence ID" value="XCJ74938.1"/>
    <property type="molecule type" value="Genomic_DNA"/>
</dbReference>
<sequence>MATGEDRQSGLRLVPLGGEGPEHVTGDGTGGLLTGVADGRILGVDPDTGRVHTVADTGGRPLGLLLGRDGDLLVCDAEKGLLRVDLASGKATPLLTTVQGRPLGVCSNVAQDRDGVLYVTDASSRYGLAEWKRDLLEHIGSGRLIRLSPDGTADVLLDGLRFANGVALSPDGSHVVVAETGTRRLHRVWLSGARAGRHDVLTDALPGYPDNLTVTADGLIWVAVAGPPDVLLEAVHRAPAVVRRRAAALPPKLLPDPRPSVRALALDFSGRRIHDVRFPARGFRMVTSAYSADGRLFLGSLRGTFLAVTPLPAGASNGT</sequence>
<dbReference type="GO" id="GO:0016787">
    <property type="term" value="F:hydrolase activity"/>
    <property type="evidence" value="ECO:0007669"/>
    <property type="project" value="TreeGrafter"/>
</dbReference>
<organism evidence="3">
    <name type="scientific">Streptomyces tabacisoli</name>
    <dbReference type="NCBI Taxonomy" id="3156398"/>
    <lineage>
        <taxon>Bacteria</taxon>
        <taxon>Bacillati</taxon>
        <taxon>Actinomycetota</taxon>
        <taxon>Actinomycetes</taxon>
        <taxon>Kitasatosporales</taxon>
        <taxon>Streptomycetaceae</taxon>
        <taxon>Streptomyces</taxon>
    </lineage>
</organism>
<name>A0AAU8J2D6_9ACTN</name>
<dbReference type="Gene3D" id="2.120.10.30">
    <property type="entry name" value="TolB, C-terminal domain"/>
    <property type="match status" value="1"/>
</dbReference>
<feature type="domain" description="SMP-30/Gluconolactonase/LRE-like region" evidence="2">
    <location>
        <begin position="35"/>
        <end position="227"/>
    </location>
</feature>
<feature type="region of interest" description="Disordered" evidence="1">
    <location>
        <begin position="1"/>
        <end position="30"/>
    </location>
</feature>
<gene>
    <name evidence="3" type="ORF">ABII15_35425</name>
</gene>
<accession>A0AAU8J2D6</accession>
<dbReference type="PANTHER" id="PTHR10426:SF88">
    <property type="entry name" value="ADIPOCYTE PLASMA MEMBRANE-ASSOCIATED PROTEIN HEMOMUCIN-RELATED"/>
    <property type="match status" value="1"/>
</dbReference>
<dbReference type="AlphaFoldDB" id="A0AAU8J2D6"/>
<evidence type="ECO:0000256" key="1">
    <source>
        <dbReference type="SAM" id="MobiDB-lite"/>
    </source>
</evidence>
<proteinExistence type="predicted"/>
<dbReference type="RefSeq" id="WP_353946374.1">
    <property type="nucleotide sequence ID" value="NZ_CP159534.1"/>
</dbReference>
<protein>
    <submittedName>
        <fullName evidence="3">SMP-30/gluconolactonase/LRE family protein</fullName>
    </submittedName>
</protein>
<evidence type="ECO:0000313" key="3">
    <source>
        <dbReference type="EMBL" id="XCJ74938.1"/>
    </source>
</evidence>
<dbReference type="KEGG" id="stac:ABII15_35425"/>